<evidence type="ECO:0000256" key="2">
    <source>
        <dbReference type="ARBA" id="ARBA00022857"/>
    </source>
</evidence>
<dbReference type="InterPro" id="IPR051468">
    <property type="entry name" value="Fungal_SecMetab_SDRs"/>
</dbReference>
<dbReference type="PRINTS" id="PR00081">
    <property type="entry name" value="GDHRDH"/>
</dbReference>
<sequence>MPPNTTYLVTGANRGIGHALAAALLLRPHTTVIGTLRPSASASSLQALSTAEGSTLIITPLEISASSASAIESATQSLHDHLLTQGVSSIDVLIASAGLGTAFHATKDTALEDVTAHFHINTLGPLSLYQSLRPLLLASTQKKFIVISSSLGSIQDMEDAAPTLAYGVSKAGVNYVVRKVHFEEDEVVGLAVHPGWVKTENGQNFADSIGYETPPMGLGESVEGVLRQIDGATKETSSGTFVSYDGSKIAW</sequence>
<protein>
    <submittedName>
        <fullName evidence="3">NAD(P)-binding Rossmann-fold containing protein</fullName>
    </submittedName>
</protein>
<organism evidence="3 4">
    <name type="scientific">Glarea lozoyensis (strain ATCC 20868 / MF5171)</name>
    <dbReference type="NCBI Taxonomy" id="1116229"/>
    <lineage>
        <taxon>Eukaryota</taxon>
        <taxon>Fungi</taxon>
        <taxon>Dikarya</taxon>
        <taxon>Ascomycota</taxon>
        <taxon>Pezizomycotina</taxon>
        <taxon>Leotiomycetes</taxon>
        <taxon>Helotiales</taxon>
        <taxon>Helotiaceae</taxon>
        <taxon>Glarea</taxon>
    </lineage>
</organism>
<dbReference type="GO" id="GO:0016491">
    <property type="term" value="F:oxidoreductase activity"/>
    <property type="evidence" value="ECO:0007669"/>
    <property type="project" value="TreeGrafter"/>
</dbReference>
<dbReference type="Gene3D" id="3.40.50.720">
    <property type="entry name" value="NAD(P)-binding Rossmann-like Domain"/>
    <property type="match status" value="1"/>
</dbReference>
<dbReference type="PANTHER" id="PTHR43544">
    <property type="entry name" value="SHORT-CHAIN DEHYDROGENASE/REDUCTASE"/>
    <property type="match status" value="1"/>
</dbReference>
<dbReference type="GeneID" id="19467300"/>
<evidence type="ECO:0000313" key="3">
    <source>
        <dbReference type="EMBL" id="EPE24399.1"/>
    </source>
</evidence>
<dbReference type="CDD" id="cd05325">
    <property type="entry name" value="carb_red_sniffer_like_SDR_c"/>
    <property type="match status" value="1"/>
</dbReference>
<dbReference type="EMBL" id="KE145373">
    <property type="protein sequence ID" value="EPE24399.1"/>
    <property type="molecule type" value="Genomic_DNA"/>
</dbReference>
<dbReference type="InterPro" id="IPR020904">
    <property type="entry name" value="Sc_DH/Rdtase_CS"/>
</dbReference>
<dbReference type="InterPro" id="IPR036291">
    <property type="entry name" value="NAD(P)-bd_dom_sf"/>
</dbReference>
<dbReference type="HOGENOM" id="CLU_010194_9_1_1"/>
<name>S3CGK9_GLAL2</name>
<dbReference type="PANTHER" id="PTHR43544:SF26">
    <property type="entry name" value="SHORT CHAIN DEHYDROGENASE_REDUCTASE FAMILY OXIDOREDUCTASE (JCVI)"/>
    <property type="match status" value="1"/>
</dbReference>
<keyword evidence="4" id="KW-1185">Reference proteome</keyword>
<evidence type="ECO:0000313" key="4">
    <source>
        <dbReference type="Proteomes" id="UP000016922"/>
    </source>
</evidence>
<dbReference type="OMA" id="GILHPGW"/>
<comment type="similarity">
    <text evidence="1">Belongs to the short-chain dehydrogenases/reductases (SDR) family.</text>
</comment>
<dbReference type="SUPFAM" id="SSF51735">
    <property type="entry name" value="NAD(P)-binding Rossmann-fold domains"/>
    <property type="match status" value="1"/>
</dbReference>
<reference evidence="3 4" key="1">
    <citation type="journal article" date="2013" name="BMC Genomics">
        <title>Genomics-driven discovery of the pneumocandin biosynthetic gene cluster in the fungus Glarea lozoyensis.</title>
        <authorList>
            <person name="Chen L."/>
            <person name="Yue Q."/>
            <person name="Zhang X."/>
            <person name="Xiang M."/>
            <person name="Wang C."/>
            <person name="Li S."/>
            <person name="Che Y."/>
            <person name="Ortiz-Lopez F.J."/>
            <person name="Bills G.F."/>
            <person name="Liu X."/>
            <person name="An Z."/>
        </authorList>
    </citation>
    <scope>NUCLEOTIDE SEQUENCE [LARGE SCALE GENOMIC DNA]</scope>
    <source>
        <strain evidence="4">ATCC 20868 / MF5171</strain>
    </source>
</reference>
<dbReference type="PROSITE" id="PS00061">
    <property type="entry name" value="ADH_SHORT"/>
    <property type="match status" value="1"/>
</dbReference>
<dbReference type="Pfam" id="PF00106">
    <property type="entry name" value="adh_short"/>
    <property type="match status" value="1"/>
</dbReference>
<dbReference type="GO" id="GO:0005737">
    <property type="term" value="C:cytoplasm"/>
    <property type="evidence" value="ECO:0007669"/>
    <property type="project" value="TreeGrafter"/>
</dbReference>
<dbReference type="OrthoDB" id="9876299at2759"/>
<keyword evidence="2" id="KW-0521">NADP</keyword>
<accession>S3CGK9</accession>
<dbReference type="RefSeq" id="XP_008088487.1">
    <property type="nucleotide sequence ID" value="XM_008090296.1"/>
</dbReference>
<evidence type="ECO:0000256" key="1">
    <source>
        <dbReference type="ARBA" id="ARBA00006484"/>
    </source>
</evidence>
<gene>
    <name evidence="3" type="ORF">GLAREA_08251</name>
</gene>
<dbReference type="InterPro" id="IPR002347">
    <property type="entry name" value="SDR_fam"/>
</dbReference>
<dbReference type="eggNOG" id="KOG1611">
    <property type="taxonomic scope" value="Eukaryota"/>
</dbReference>
<proteinExistence type="inferred from homology"/>
<dbReference type="Proteomes" id="UP000016922">
    <property type="component" value="Unassembled WGS sequence"/>
</dbReference>
<dbReference type="AlphaFoldDB" id="S3CGK9"/>
<dbReference type="KEGG" id="glz:GLAREA_08251"/>